<comment type="caution">
    <text evidence="2">The sequence shown here is derived from an EMBL/GenBank/DDBJ whole genome shotgun (WGS) entry which is preliminary data.</text>
</comment>
<gene>
    <name evidence="2" type="ORF">BGO89_06475</name>
</gene>
<feature type="transmembrane region" description="Helical" evidence="1">
    <location>
        <begin position="457"/>
        <end position="475"/>
    </location>
</feature>
<feature type="transmembrane region" description="Helical" evidence="1">
    <location>
        <begin position="120"/>
        <end position="141"/>
    </location>
</feature>
<sequence>MRFEVMQNNNKALHTALGVLALVISFVTYLMTVQPTVPFWDCGEFTAAAVGQQVPHPPGAPLFLMLGKLFHLLPFGDPGWRVNLVSVVASAVTILLLYLITVKVIRNFFDGDLNEFGNALLVYGSGFIAALTFAFSDTFWFNAVESEVYAASQVFVALIVWLMMVWTEKADEPGHEKYLLLIAYIIGLSIGVHLLSILTIFSLVLLIYLRKYKFGVGTFILTLLIGLATFFVVYNLIIMKLPALFAGNLPFKTDADEWMVEDSMFFTLLGIGVLILAGYGVYYGRKTQHHVLGLLCSSFLLIVLGYSSYTHIMIRANSNPPMNENKPENFDKLVSYLGREQYGKAPSWPRRYQTEQRFVERYQKFGKWTRPPYKVLTKKDGTQFQEPDYGAWKTDTGAELAYLWGYQVKHMYLRYFAWNFIGRISDVQDSPSYSPVTSKTDVEQWNHKNGYASHFPVNFWALPFLLGCVGLVFQFMRDKKMAWVYLVLFLMTGVLAAIQQNQQDPQPRERDYFYVGSFMIWAMWVGLGSFAILERLRKNAPAVGGVLAALVLVVPVNMAYQGWFIHSRAGNYLAFDYAYNILQSLEKDAIVFTNGDNDTFPVWYLQDVAGVRRDVRVVNLSLGQTQWYIEQLKNQEPYGAKRLPLSFSDESLTVKENDPKALTYDFAPARVVSIDIDPAVMAKFTSDSALLRNPVMTWTYKGRMMRQDERGNPMYLFGVQHKLVFDIINQTKMKRPIYFSTSVGDPSWADEYIGLDNYLRLEGMAYRVCPSPQTSAIGEGVNDEVMTACLVKTRDGDDFSTEPAYGLKFRNLNTPTVYYDDVHRGYLSNYRNIFYRYATWLLYEKKDSARAVAMIRRMNELISPELFSMPISLEYNMMKMLESAGAQKDAEETAARLLKTCEVLIKKPALRAWEPQMNNNIVPERMAGEVSAVLGRYDDAANYYRQFARGSTQDPLLNFMIDELQIQKLERAKDYEGALRAAQALESRYPVNAPDQRMQQAAMELQRRIMQLQVRLGRAPQMITAVQ</sequence>
<feature type="transmembrane region" description="Helical" evidence="1">
    <location>
        <begin position="512"/>
        <end position="533"/>
    </location>
</feature>
<feature type="transmembrane region" description="Helical" evidence="1">
    <location>
        <begin position="265"/>
        <end position="284"/>
    </location>
</feature>
<dbReference type="STRING" id="1895771.BGO89_06475"/>
<dbReference type="InterPro" id="IPR052724">
    <property type="entry name" value="GT117_domain-containing"/>
</dbReference>
<feature type="transmembrane region" description="Helical" evidence="1">
    <location>
        <begin position="540"/>
        <end position="560"/>
    </location>
</feature>
<dbReference type="InterPro" id="IPR021280">
    <property type="entry name" value="TMEM260-like"/>
</dbReference>
<feature type="transmembrane region" description="Helical" evidence="1">
    <location>
        <begin position="178"/>
        <end position="208"/>
    </location>
</feature>
<keyword evidence="1" id="KW-1133">Transmembrane helix</keyword>
<name>A0A1M3KZ53_9BACT</name>
<evidence type="ECO:0000313" key="2">
    <source>
        <dbReference type="EMBL" id="OJX57615.1"/>
    </source>
</evidence>
<evidence type="ECO:0008006" key="4">
    <source>
        <dbReference type="Google" id="ProtNLM"/>
    </source>
</evidence>
<feature type="transmembrane region" description="Helical" evidence="1">
    <location>
        <begin position="12"/>
        <end position="31"/>
    </location>
</feature>
<dbReference type="PANTHER" id="PTHR16214:SF3">
    <property type="entry name" value="TRANSMEMBRANE PROTEIN 260"/>
    <property type="match status" value="1"/>
</dbReference>
<proteinExistence type="predicted"/>
<accession>A0A1M3KZ53</accession>
<evidence type="ECO:0000256" key="1">
    <source>
        <dbReference type="SAM" id="Phobius"/>
    </source>
</evidence>
<keyword evidence="1" id="KW-0812">Transmembrane</keyword>
<dbReference type="AlphaFoldDB" id="A0A1M3KZ53"/>
<dbReference type="Proteomes" id="UP000184233">
    <property type="component" value="Unassembled WGS sequence"/>
</dbReference>
<dbReference type="PANTHER" id="PTHR16214">
    <property type="entry name" value="TRANSMEMBRANE PROTEIN 260"/>
    <property type="match status" value="1"/>
</dbReference>
<dbReference type="Pfam" id="PF11028">
    <property type="entry name" value="TMEM260-like"/>
    <property type="match status" value="1"/>
</dbReference>
<reference evidence="2 3" key="1">
    <citation type="submission" date="2016-09" db="EMBL/GenBank/DDBJ databases">
        <title>Genome-resolved meta-omics ties microbial dynamics to process performance in biotechnology for thiocyanate degradation.</title>
        <authorList>
            <person name="Kantor R.S."/>
            <person name="Huddy R.J."/>
            <person name="Iyer R."/>
            <person name="Thomas B.C."/>
            <person name="Brown C.T."/>
            <person name="Anantharaman K."/>
            <person name="Tringe S."/>
            <person name="Hettich R.L."/>
            <person name="Harrison S.T."/>
            <person name="Banfield J.F."/>
        </authorList>
    </citation>
    <scope>NUCLEOTIDE SEQUENCE [LARGE SCALE GENOMIC DNA]</scope>
    <source>
        <strain evidence="2">59-99</strain>
    </source>
</reference>
<feature type="transmembrane region" description="Helical" evidence="1">
    <location>
        <begin position="59"/>
        <end position="75"/>
    </location>
</feature>
<feature type="transmembrane region" description="Helical" evidence="1">
    <location>
        <begin position="82"/>
        <end position="100"/>
    </location>
</feature>
<feature type="transmembrane region" description="Helical" evidence="1">
    <location>
        <begin position="220"/>
        <end position="245"/>
    </location>
</feature>
<keyword evidence="1" id="KW-0472">Membrane</keyword>
<dbReference type="EMBL" id="MKVH01000021">
    <property type="protein sequence ID" value="OJX57615.1"/>
    <property type="molecule type" value="Genomic_DNA"/>
</dbReference>
<organism evidence="2 3">
    <name type="scientific">Candidatus Kapaibacterium thiocyanatum</name>
    <dbReference type="NCBI Taxonomy" id="1895771"/>
    <lineage>
        <taxon>Bacteria</taxon>
        <taxon>Pseudomonadati</taxon>
        <taxon>Candidatus Kapaibacteriota</taxon>
        <taxon>Candidatus Kapaibacteriia</taxon>
        <taxon>Candidatus Kapaibacteriales</taxon>
        <taxon>Candidatus Kapaibacteriaceae</taxon>
        <taxon>Candidatus Kapaibacterium</taxon>
    </lineage>
</organism>
<evidence type="ECO:0000313" key="3">
    <source>
        <dbReference type="Proteomes" id="UP000184233"/>
    </source>
</evidence>
<feature type="transmembrane region" description="Helical" evidence="1">
    <location>
        <begin position="291"/>
        <end position="309"/>
    </location>
</feature>
<feature type="transmembrane region" description="Helical" evidence="1">
    <location>
        <begin position="148"/>
        <end position="166"/>
    </location>
</feature>
<protein>
    <recommendedName>
        <fullName evidence="4">Glycosyltransferase</fullName>
    </recommendedName>
</protein>
<feature type="transmembrane region" description="Helical" evidence="1">
    <location>
        <begin position="482"/>
        <end position="500"/>
    </location>
</feature>